<feature type="active site" description="Proton donor" evidence="2">
    <location>
        <position position="236"/>
    </location>
</feature>
<reference evidence="3" key="1">
    <citation type="journal article" date="2020" name="mSystems">
        <title>Genome- and Community-Level Interaction Insights into Carbon Utilization and Element Cycling Functions of Hydrothermarchaeota in Hydrothermal Sediment.</title>
        <authorList>
            <person name="Zhou Z."/>
            <person name="Liu Y."/>
            <person name="Xu W."/>
            <person name="Pan J."/>
            <person name="Luo Z.H."/>
            <person name="Li M."/>
        </authorList>
    </citation>
    <scope>NUCLEOTIDE SEQUENCE [LARGE SCALE GENOMIC DNA]</scope>
    <source>
        <strain evidence="3">HyVt-577</strain>
    </source>
</reference>
<dbReference type="Gene3D" id="3.40.50.10470">
    <property type="entry name" value="Translation initiation factor eif-2b, domain 2"/>
    <property type="match status" value="1"/>
</dbReference>
<feature type="binding site" evidence="2">
    <location>
        <position position="88"/>
    </location>
    <ligand>
        <name>substrate</name>
    </ligand>
</feature>
<comment type="function">
    <text evidence="2">Catalyzes the interconversion of methylthioribose-1-phosphate (MTR-1-P) into methylthioribulose-1-phosphate (MTRu-1-P).</text>
</comment>
<name>A0A7V4WTK5_CALAY</name>
<feature type="site" description="Transition state stabilizer" evidence="2">
    <location>
        <position position="156"/>
    </location>
</feature>
<dbReference type="InterPro" id="IPR005251">
    <property type="entry name" value="IF-M1Pi"/>
</dbReference>
<protein>
    <recommendedName>
        <fullName evidence="2">Methylthioribose-1-phosphate isomerase</fullName>
        <shortName evidence="2">M1Pi</shortName>
        <shortName evidence="2">MTR-1-P isomerase</shortName>
        <ecNumber evidence="2">5.3.1.23</ecNumber>
    </recommendedName>
    <alternativeName>
        <fullName evidence="2">S-methyl-5-thioribose-1-phosphate isomerase</fullName>
    </alternativeName>
</protein>
<dbReference type="EC" id="5.3.1.23" evidence="2"/>
<dbReference type="InterPro" id="IPR037171">
    <property type="entry name" value="NagB/RpiA_transferase-like"/>
</dbReference>
<dbReference type="EMBL" id="DRQG01000015">
    <property type="protein sequence ID" value="HGY54349.1"/>
    <property type="molecule type" value="Genomic_DNA"/>
</dbReference>
<keyword evidence="1 2" id="KW-0413">Isomerase</keyword>
<feature type="binding site" evidence="2">
    <location>
        <position position="195"/>
    </location>
    <ligand>
        <name>substrate</name>
    </ligand>
</feature>
<feature type="binding site" evidence="2">
    <location>
        <begin position="246"/>
        <end position="247"/>
    </location>
    <ligand>
        <name>substrate</name>
    </ligand>
</feature>
<evidence type="ECO:0000256" key="1">
    <source>
        <dbReference type="ARBA" id="ARBA00023235"/>
    </source>
</evidence>
<dbReference type="Gene3D" id="1.20.120.420">
    <property type="entry name" value="translation initiation factor eif-2b, domain 1"/>
    <property type="match status" value="1"/>
</dbReference>
<keyword evidence="2" id="KW-0486">Methionine biosynthesis</keyword>
<proteinExistence type="inferred from homology"/>
<dbReference type="Proteomes" id="UP000885779">
    <property type="component" value="Unassembled WGS sequence"/>
</dbReference>
<comment type="pathway">
    <text evidence="2">Amino-acid biosynthesis; L-methionine biosynthesis via salvage pathway; L-methionine from S-methyl-5-thio-alpha-D-ribose 1-phosphate: step 1/6.</text>
</comment>
<dbReference type="GO" id="GO:0046523">
    <property type="term" value="F:S-methyl-5-thioribose-1-phosphate isomerase activity"/>
    <property type="evidence" value="ECO:0007669"/>
    <property type="project" value="UniProtKB-UniRule"/>
</dbReference>
<dbReference type="PANTHER" id="PTHR43475">
    <property type="entry name" value="METHYLTHIORIBOSE-1-PHOSPHATE ISOMERASE"/>
    <property type="match status" value="1"/>
</dbReference>
<dbReference type="HAMAP" id="MF_01678">
    <property type="entry name" value="Salvage_MtnA"/>
    <property type="match status" value="1"/>
</dbReference>
<dbReference type="NCBIfam" id="TIGR00524">
    <property type="entry name" value="eIF-2B_rel"/>
    <property type="match status" value="1"/>
</dbReference>
<gene>
    <name evidence="2 3" type="primary">mtnA</name>
    <name evidence="3" type="ORF">ENK44_01480</name>
</gene>
<dbReference type="NCBIfam" id="TIGR00512">
    <property type="entry name" value="salvage_mtnA"/>
    <property type="match status" value="1"/>
</dbReference>
<accession>A0A7V4WTK5</accession>
<dbReference type="UniPathway" id="UPA00904">
    <property type="reaction ID" value="UER00874"/>
</dbReference>
<dbReference type="InterPro" id="IPR000649">
    <property type="entry name" value="IF-2B-related"/>
</dbReference>
<dbReference type="NCBIfam" id="NF004326">
    <property type="entry name" value="PRK05720.1"/>
    <property type="match status" value="1"/>
</dbReference>
<keyword evidence="2" id="KW-0028">Amino-acid biosynthesis</keyword>
<comment type="caution">
    <text evidence="3">The sequence shown here is derived from an EMBL/GenBank/DDBJ whole genome shotgun (WGS) entry which is preliminary data.</text>
</comment>
<dbReference type="SUPFAM" id="SSF100950">
    <property type="entry name" value="NagB/RpiA/CoA transferase-like"/>
    <property type="match status" value="1"/>
</dbReference>
<dbReference type="InterPro" id="IPR027363">
    <property type="entry name" value="M1Pi_N"/>
</dbReference>
<dbReference type="FunFam" id="3.40.50.10470:FF:000006">
    <property type="entry name" value="Methylthioribose-1-phosphate isomerase"/>
    <property type="match status" value="1"/>
</dbReference>
<organism evidence="3">
    <name type="scientific">Caldithrix abyssi</name>
    <dbReference type="NCBI Taxonomy" id="187145"/>
    <lineage>
        <taxon>Bacteria</taxon>
        <taxon>Pseudomonadati</taxon>
        <taxon>Calditrichota</taxon>
        <taxon>Calditrichia</taxon>
        <taxon>Calditrichales</taxon>
        <taxon>Calditrichaceae</taxon>
        <taxon>Caldithrix</taxon>
    </lineage>
</organism>
<dbReference type="InterPro" id="IPR011559">
    <property type="entry name" value="Initiation_fac_2B_a/b/d"/>
</dbReference>
<dbReference type="GO" id="GO:0019509">
    <property type="term" value="P:L-methionine salvage from methylthioadenosine"/>
    <property type="evidence" value="ECO:0007669"/>
    <property type="project" value="UniProtKB-UniRule"/>
</dbReference>
<dbReference type="Pfam" id="PF01008">
    <property type="entry name" value="IF-2B"/>
    <property type="match status" value="1"/>
</dbReference>
<dbReference type="FunFam" id="1.20.120.420:FF:000003">
    <property type="entry name" value="Methylthioribose-1-phosphate isomerase"/>
    <property type="match status" value="1"/>
</dbReference>
<dbReference type="AlphaFoldDB" id="A0A7V4WTK5"/>
<evidence type="ECO:0000256" key="2">
    <source>
        <dbReference type="HAMAP-Rule" id="MF_01678"/>
    </source>
</evidence>
<sequence>MQIETIRFDRDKVFIIDQTYLPNKFSYIELNSLDDVVSAIKNLKVRGAPAIGITAAYGFYVHAKQLTQTRSLTKESILEAVERLENCRPTAKNLSWAVRRMYDSFLSNQNKPAPALLDILKQAAIEIHDEDRLACSKIGAYGNAFIEDGSNVLTHCNAGILATGGIGTALAPVYTAFAEGKKLHVYVDETRPVGQGARLTYWELEQHNIPCTLITDNMAGFFMGRGKIDLICVGADRIVSNGDVANKIGTYSLAVLADYHKIPFYVLAPLSTFDLSLSEGSEIPIENRAQDEITDLWNIDKGLNYKAENPAFDVTPHNLISAIITDKGIIHKPCPESVSKFFYNIT</sequence>
<dbReference type="InterPro" id="IPR042529">
    <property type="entry name" value="IF_2B-like_C"/>
</dbReference>
<feature type="binding site" evidence="2">
    <location>
        <begin position="46"/>
        <end position="48"/>
    </location>
    <ligand>
        <name>substrate</name>
    </ligand>
</feature>
<comment type="similarity">
    <text evidence="2">Belongs to the EIF-2B alpha/beta/delta subunits family. MtnA subfamily.</text>
</comment>
<dbReference type="PANTHER" id="PTHR43475:SF1">
    <property type="entry name" value="METHYLTHIORIBOSE-1-PHOSPHATE ISOMERASE"/>
    <property type="match status" value="1"/>
</dbReference>
<comment type="catalytic activity">
    <reaction evidence="2">
        <text>5-(methylsulfanyl)-alpha-D-ribose 1-phosphate = 5-(methylsulfanyl)-D-ribulose 1-phosphate</text>
        <dbReference type="Rhea" id="RHEA:19989"/>
        <dbReference type="ChEBI" id="CHEBI:58533"/>
        <dbReference type="ChEBI" id="CHEBI:58548"/>
        <dbReference type="EC" id="5.3.1.23"/>
    </reaction>
</comment>
<evidence type="ECO:0000313" key="3">
    <source>
        <dbReference type="EMBL" id="HGY54349.1"/>
    </source>
</evidence>